<dbReference type="InterPro" id="IPR002401">
    <property type="entry name" value="Cyt_P450_E_grp-I"/>
</dbReference>
<protein>
    <submittedName>
        <fullName evidence="14">Putative cytochrome P450 superfamily protein</fullName>
    </submittedName>
</protein>
<keyword evidence="8" id="KW-0694">RNA-binding</keyword>
<dbReference type="Pfam" id="PF00310">
    <property type="entry name" value="GATase_2"/>
    <property type="match status" value="1"/>
</dbReference>
<dbReference type="GO" id="GO:0016705">
    <property type="term" value="F:oxidoreductase activity, acting on paired donors, with incorporation or reduction of molecular oxygen"/>
    <property type="evidence" value="ECO:0007669"/>
    <property type="project" value="InterPro"/>
</dbReference>
<keyword evidence="12" id="KW-0238">DNA-binding</keyword>
<dbReference type="Gene3D" id="3.30.70.330">
    <property type="match status" value="1"/>
</dbReference>
<dbReference type="InterPro" id="IPR029055">
    <property type="entry name" value="Ntn_hydrolases_N"/>
</dbReference>
<dbReference type="SUPFAM" id="SSF48264">
    <property type="entry name" value="Cytochrome P450"/>
    <property type="match status" value="2"/>
</dbReference>
<keyword evidence="11" id="KW-0503">Monooxygenase</keyword>
<dbReference type="Gene3D" id="3.60.20.10">
    <property type="entry name" value="Glutamine Phosphoribosylpyrophosphate, subunit 1, domain 1"/>
    <property type="match status" value="1"/>
</dbReference>
<dbReference type="FunFam" id="3.30.70.330:FF:000678">
    <property type="entry name" value="zinc finger CCCH domain-containing protein 53-like isoform X2"/>
    <property type="match status" value="1"/>
</dbReference>
<dbReference type="InterPro" id="IPR017972">
    <property type="entry name" value="Cyt_P450_CS"/>
</dbReference>
<feature type="binding site" description="axial binding residue" evidence="13">
    <location>
        <position position="789"/>
    </location>
    <ligand>
        <name>heme</name>
        <dbReference type="ChEBI" id="CHEBI:30413"/>
    </ligand>
    <ligandPart>
        <name>Fe</name>
        <dbReference type="ChEBI" id="CHEBI:18248"/>
    </ligandPart>
</feature>
<dbReference type="InterPro" id="IPR001128">
    <property type="entry name" value="Cyt_P450"/>
</dbReference>
<dbReference type="SUPFAM" id="SSF56235">
    <property type="entry name" value="N-terminal nucleophile aminohydrolases (Ntn hydrolases)"/>
    <property type="match status" value="1"/>
</dbReference>
<evidence type="ECO:0000256" key="11">
    <source>
        <dbReference type="ARBA" id="ARBA00023033"/>
    </source>
</evidence>
<evidence type="ECO:0000256" key="4">
    <source>
        <dbReference type="ARBA" id="ARBA00022723"/>
    </source>
</evidence>
<organism evidence="14">
    <name type="scientific">Zea mays</name>
    <name type="common">Maize</name>
    <dbReference type="NCBI Taxonomy" id="4577"/>
    <lineage>
        <taxon>Eukaryota</taxon>
        <taxon>Viridiplantae</taxon>
        <taxon>Streptophyta</taxon>
        <taxon>Embryophyta</taxon>
        <taxon>Tracheophyta</taxon>
        <taxon>Spermatophyta</taxon>
        <taxon>Magnoliopsida</taxon>
        <taxon>Liliopsida</taxon>
        <taxon>Poales</taxon>
        <taxon>Poaceae</taxon>
        <taxon>PACMAD clade</taxon>
        <taxon>Panicoideae</taxon>
        <taxon>Andropogonodae</taxon>
        <taxon>Andropogoneae</taxon>
        <taxon>Tripsacinae</taxon>
        <taxon>Zea</taxon>
    </lineage>
</organism>
<evidence type="ECO:0000256" key="13">
    <source>
        <dbReference type="PIRSR" id="PIRSR602401-1"/>
    </source>
</evidence>
<evidence type="ECO:0000256" key="12">
    <source>
        <dbReference type="ARBA" id="ARBA00023125"/>
    </source>
</evidence>
<dbReference type="PANTHER" id="PTHR47944:SF18">
    <property type="entry name" value="FLAVONOID 3'-MONOOXYGENASE"/>
    <property type="match status" value="1"/>
</dbReference>
<dbReference type="PROSITE" id="PS51278">
    <property type="entry name" value="GATASE_TYPE_2"/>
    <property type="match status" value="1"/>
</dbReference>
<evidence type="ECO:0000256" key="10">
    <source>
        <dbReference type="ARBA" id="ARBA00023004"/>
    </source>
</evidence>
<comment type="similarity">
    <text evidence="2">Belongs to the cytochrome P450 family.</text>
</comment>
<accession>A0A1D6Q425</accession>
<dbReference type="GO" id="GO:0004497">
    <property type="term" value="F:monooxygenase activity"/>
    <property type="evidence" value="ECO:0007669"/>
    <property type="project" value="UniProtKB-KW"/>
</dbReference>
<dbReference type="InterPro" id="IPR035979">
    <property type="entry name" value="RBD_domain_sf"/>
</dbReference>
<dbReference type="InterPro" id="IPR012677">
    <property type="entry name" value="Nucleotide-bd_a/b_plait_sf"/>
</dbReference>
<keyword evidence="5" id="KW-0863">Zinc-finger</keyword>
<comment type="cofactor">
    <cofactor evidence="1 13">
        <name>heme</name>
        <dbReference type="ChEBI" id="CHEBI:30413"/>
    </cofactor>
</comment>
<keyword evidence="9" id="KW-0560">Oxidoreductase</keyword>
<dbReference type="Pfam" id="PF00067">
    <property type="entry name" value="p450"/>
    <property type="match status" value="2"/>
</dbReference>
<dbReference type="PRINTS" id="PR00463">
    <property type="entry name" value="EP450I"/>
</dbReference>
<keyword evidence="4 13" id="KW-0479">Metal-binding</keyword>
<dbReference type="FunFam" id="1.10.630.10:FF:000207">
    <property type="entry name" value="Putative cytochrome P450 superfamily protein"/>
    <property type="match status" value="1"/>
</dbReference>
<dbReference type="GO" id="GO:0003723">
    <property type="term" value="F:RNA binding"/>
    <property type="evidence" value="ECO:0007669"/>
    <property type="project" value="UniProtKB-KW"/>
</dbReference>
<dbReference type="InterPro" id="IPR017932">
    <property type="entry name" value="GATase_2_dom"/>
</dbReference>
<evidence type="ECO:0000256" key="8">
    <source>
        <dbReference type="ARBA" id="ARBA00022884"/>
    </source>
</evidence>
<evidence type="ECO:0000313" key="14">
    <source>
        <dbReference type="EMBL" id="AQK53328.1"/>
    </source>
</evidence>
<dbReference type="EMBL" id="CM000780">
    <property type="protein sequence ID" value="AQK53328.1"/>
    <property type="molecule type" value="Genomic_DNA"/>
</dbReference>
<keyword evidence="3 13" id="KW-0349">Heme</keyword>
<evidence type="ECO:0000256" key="2">
    <source>
        <dbReference type="ARBA" id="ARBA00010617"/>
    </source>
</evidence>
<dbReference type="AlphaFoldDB" id="A0A1D6Q425"/>
<dbReference type="ExpressionAtlas" id="A0A1D6Q425">
    <property type="expression patterns" value="baseline and differential"/>
</dbReference>
<evidence type="ECO:0000256" key="6">
    <source>
        <dbReference type="ARBA" id="ARBA00022833"/>
    </source>
</evidence>
<dbReference type="GO" id="GO:0005506">
    <property type="term" value="F:iron ion binding"/>
    <property type="evidence" value="ECO:0007669"/>
    <property type="project" value="InterPro"/>
</dbReference>
<sequence length="855" mass="93875">MDVPLPLLLGSLAVSVMVWCLVLRRGGDGKGKRPLPPGPRGWPVLGNLPQVGAKPHHTMCALAREYGPLFRLRFGSAEVVVAASARVAAQFLRAHDANFSNRPPNSGAEHVAYNYRDLVFAPYGSRWRALRKLCALHLFSAKALDDLRGVREGEVALMVRELARPRRGEGGRAAAVALGQVANVCATNTLARATVGRRVFAVDGGEGAREFKEMVVELMQLAGVFNVGDFVPALAWLDPQGVVGRMKRLHRRYDHMMNGIIRERKAAEEGKDLLSVLLARMRDQQQQPLAEGEDNRINETDVKALLLVSLLALTTSQRANGMDNCSGALRAVEESACDAEVVRPLSKLPNSSIGLYDSSFECDACGVGFVAELSGDYKHVTVNDTIEMLERMAHRGACGCEKNTGDGAGIMVALPHDFFKEVAKDAGIELPPLGEYAVAMFFMPTDEKRRKKGKAEFKKVAESLGHLYILRRLSIISVRASLNIKRGGERDFYMCSLSSRATVGMLLGVEDMHRFPVRSPWMDRGDLIRSPAARQIVSNYFSMFGPVQDVRIPYQQKRMFGFVTFVYAETVKVILSKGNPHFVCDARVLVKPYKEKGKVPGRFRKLQHTHHGGAEFVGCASPTGLLDSRDPYALLLLSGAQNLFTAGTDTTSSTVEWALAELIRHPDVLRKAQQELDAVVGRDRLVSESDLPRLTYLTAVIKETFRLHPSTPLSLPRVAAEECEVDGFRIPAGTTLLVNVWAIARDPEAWPEPLQFRPARFLPGGSHAGVDVKGSDFELIPFGAGRRICAGLSWGLRMVTLMTATLVHALEWDLADGVTAEKLDMEEAYGLTLQRAVPLMVRPAPRLLPSAYAAQ</sequence>
<dbReference type="InParanoid" id="A0A1D6Q425"/>
<keyword evidence="7" id="KW-0521">NADP</keyword>
<dbReference type="STRING" id="4577.A0A1D6Q425"/>
<dbReference type="GO" id="GO:0008270">
    <property type="term" value="F:zinc ion binding"/>
    <property type="evidence" value="ECO:0007669"/>
    <property type="project" value="UniProtKB-KW"/>
</dbReference>
<reference evidence="14" key="1">
    <citation type="submission" date="2015-12" db="EMBL/GenBank/DDBJ databases">
        <title>Update maize B73 reference genome by single molecule sequencing technologies.</title>
        <authorList>
            <consortium name="Maize Genome Sequencing Project"/>
            <person name="Ware D."/>
        </authorList>
    </citation>
    <scope>NUCLEOTIDE SEQUENCE</scope>
    <source>
        <tissue evidence="14">Seedling</tissue>
    </source>
</reference>
<evidence type="ECO:0000256" key="1">
    <source>
        <dbReference type="ARBA" id="ARBA00001971"/>
    </source>
</evidence>
<name>A0A1D6Q425_MAIZE</name>
<evidence type="ECO:0000256" key="7">
    <source>
        <dbReference type="ARBA" id="ARBA00022857"/>
    </source>
</evidence>
<evidence type="ECO:0000256" key="9">
    <source>
        <dbReference type="ARBA" id="ARBA00023002"/>
    </source>
</evidence>
<dbReference type="Gene3D" id="1.10.630.10">
    <property type="entry name" value="Cytochrome P450"/>
    <property type="match status" value="2"/>
</dbReference>
<dbReference type="PRINTS" id="PR00385">
    <property type="entry name" value="P450"/>
</dbReference>
<dbReference type="PROSITE" id="PS00086">
    <property type="entry name" value="CYTOCHROME_P450"/>
    <property type="match status" value="1"/>
</dbReference>
<proteinExistence type="inferred from homology"/>
<dbReference type="GO" id="GO:0003677">
    <property type="term" value="F:DNA binding"/>
    <property type="evidence" value="ECO:0007669"/>
    <property type="project" value="UniProtKB-KW"/>
</dbReference>
<evidence type="ECO:0000256" key="5">
    <source>
        <dbReference type="ARBA" id="ARBA00022771"/>
    </source>
</evidence>
<keyword evidence="6" id="KW-0862">Zinc</keyword>
<dbReference type="SUPFAM" id="SSF54928">
    <property type="entry name" value="RNA-binding domain, RBD"/>
    <property type="match status" value="1"/>
</dbReference>
<evidence type="ECO:0000256" key="3">
    <source>
        <dbReference type="ARBA" id="ARBA00022617"/>
    </source>
</evidence>
<gene>
    <name evidence="14" type="ORF">ZEAMMB73_Zm00001d050955</name>
</gene>
<dbReference type="GO" id="GO:0020037">
    <property type="term" value="F:heme binding"/>
    <property type="evidence" value="ECO:0007669"/>
    <property type="project" value="InterPro"/>
</dbReference>
<dbReference type="InterPro" id="IPR036396">
    <property type="entry name" value="Cyt_P450_sf"/>
</dbReference>
<dbReference type="PANTHER" id="PTHR47944">
    <property type="entry name" value="CYTOCHROME P450 98A9"/>
    <property type="match status" value="1"/>
</dbReference>
<keyword evidence="10 13" id="KW-0408">Iron</keyword>